<dbReference type="OrthoDB" id="9803192at2"/>
<evidence type="ECO:0000256" key="2">
    <source>
        <dbReference type="ARBA" id="ARBA00022475"/>
    </source>
</evidence>
<dbReference type="InterPro" id="IPR032816">
    <property type="entry name" value="VTT_dom"/>
</dbReference>
<feature type="transmembrane region" description="Helical" evidence="9">
    <location>
        <begin position="135"/>
        <end position="154"/>
    </location>
</feature>
<feature type="transmembrane region" description="Helical" evidence="9">
    <location>
        <begin position="9"/>
        <end position="30"/>
    </location>
</feature>
<dbReference type="GO" id="GO:0046872">
    <property type="term" value="F:metal ion binding"/>
    <property type="evidence" value="ECO:0007669"/>
    <property type="project" value="UniProtKB-KW"/>
</dbReference>
<evidence type="ECO:0000256" key="4">
    <source>
        <dbReference type="ARBA" id="ARBA00022723"/>
    </source>
</evidence>
<evidence type="ECO:0000256" key="5">
    <source>
        <dbReference type="ARBA" id="ARBA00022989"/>
    </source>
</evidence>
<evidence type="ECO:0000256" key="8">
    <source>
        <dbReference type="ARBA" id="ARBA00023136"/>
    </source>
</evidence>
<dbReference type="PANTHER" id="PTHR12677:SF59">
    <property type="entry name" value="GOLGI APPARATUS MEMBRANE PROTEIN TVP38-RELATED"/>
    <property type="match status" value="1"/>
</dbReference>
<keyword evidence="5 9" id="KW-1133">Transmembrane helix</keyword>
<protein>
    <recommendedName>
        <fullName evidence="14">SNARE associated Golgi protein-related protein</fullName>
    </recommendedName>
</protein>
<dbReference type="GO" id="GO:0016491">
    <property type="term" value="F:oxidoreductase activity"/>
    <property type="evidence" value="ECO:0007669"/>
    <property type="project" value="UniProtKB-ARBA"/>
</dbReference>
<dbReference type="eggNOG" id="COG0247">
    <property type="taxonomic scope" value="Bacteria"/>
</dbReference>
<dbReference type="Pfam" id="PF13534">
    <property type="entry name" value="Fer4_17"/>
    <property type="match status" value="1"/>
</dbReference>
<feature type="domain" description="VTT" evidence="11">
    <location>
        <begin position="75"/>
        <end position="186"/>
    </location>
</feature>
<name>D6SNP6_9BACT</name>
<evidence type="ECO:0000256" key="3">
    <source>
        <dbReference type="ARBA" id="ARBA00022692"/>
    </source>
</evidence>
<feature type="transmembrane region" description="Helical" evidence="9">
    <location>
        <begin position="197"/>
        <end position="216"/>
    </location>
</feature>
<evidence type="ECO:0000256" key="6">
    <source>
        <dbReference type="ARBA" id="ARBA00023004"/>
    </source>
</evidence>
<keyword evidence="8 9" id="KW-0472">Membrane</keyword>
<keyword evidence="6" id="KW-0408">Iron</keyword>
<dbReference type="Pfam" id="PF09335">
    <property type="entry name" value="VTT_dom"/>
    <property type="match status" value="1"/>
</dbReference>
<evidence type="ECO:0000313" key="12">
    <source>
        <dbReference type="EMBL" id="EFI34372.1"/>
    </source>
</evidence>
<keyword evidence="4" id="KW-0479">Metal-binding</keyword>
<dbReference type="Proteomes" id="UP000005496">
    <property type="component" value="Unassembled WGS sequence"/>
</dbReference>
<dbReference type="InterPro" id="IPR017900">
    <property type="entry name" value="4Fe4S_Fe_S_CS"/>
</dbReference>
<dbReference type="SUPFAM" id="SSF46548">
    <property type="entry name" value="alpha-helical ferredoxin"/>
    <property type="match status" value="1"/>
</dbReference>
<accession>D6SNP6</accession>
<feature type="domain" description="Cysteine-rich" evidence="10">
    <location>
        <begin position="370"/>
        <end position="449"/>
    </location>
</feature>
<feature type="domain" description="Cysteine-rich" evidence="10">
    <location>
        <begin position="481"/>
        <end position="563"/>
    </location>
</feature>
<dbReference type="RefSeq" id="WP_008869700.1">
    <property type="nucleotide sequence ID" value="NZ_ACJN02000002.1"/>
</dbReference>
<comment type="caution">
    <text evidence="12">The sequence shown here is derived from an EMBL/GenBank/DDBJ whole genome shotgun (WGS) entry which is preliminary data.</text>
</comment>
<sequence>MSKNLTKLLILAVIASIVAAYFLLDIHAHLTLDNIRASRAEFETLLEERFLTVLGIYLLVYMVVVSLSLPGALPLGLLAGAMFGAITGTIIVSFASTIGATMACFLSRYLLRDWVKSRFSGFIEAVDRGVQKEGALYLFTMRMIPVIPFFIINLAMGITSIRLRTFFWVSQLGMLPGTFVFVNAGSHLGRIQSTEDIFSPGLIISLALIGILPLAAKKIVGILKKKYGSQEDHSELSVPVTNPAVSFAPQGMPSESLIHLAEANQQGCSRCEVCVSQCEFLKKYGMPGDIAQGILDGKNSTDPFECSLCDLCGAICPEKLSPADMFLDMRRQAVQEETVDLSRYSPLLKFEKLGHSNLLSRYPAQKAHTVFFPGCALPGTRPEITWRIYQELKKALPSLDMVLDCCHKPSHDLGRDDFFHKNLQEIMGKLRDLEVKEILVACPNCFKVLNAYAEDFKVKTVYQVMAEENSFQEVEKPGRLAVHDPCPLRYQDGIQDAVRRLLKARGIEISKMKNSGKKTLCCGEGGAVGFHNPGFARTWSLKRKKRAGQDMMVTYCAGCAGFLSRQGPTIHLADVLFEPEKALAGKSRVSRTPMTYLNRILLKRRLGKKG</sequence>
<organism evidence="12 13">
    <name type="scientific">Desulfonatronospira thiodismutans ASO3-1</name>
    <dbReference type="NCBI Taxonomy" id="555779"/>
    <lineage>
        <taxon>Bacteria</taxon>
        <taxon>Pseudomonadati</taxon>
        <taxon>Thermodesulfobacteriota</taxon>
        <taxon>Desulfovibrionia</taxon>
        <taxon>Desulfovibrionales</taxon>
        <taxon>Desulfonatronovibrionaceae</taxon>
        <taxon>Desulfonatronospira</taxon>
    </lineage>
</organism>
<evidence type="ECO:0008006" key="14">
    <source>
        <dbReference type="Google" id="ProtNLM"/>
    </source>
</evidence>
<dbReference type="EMBL" id="ACJN02000002">
    <property type="protein sequence ID" value="EFI34372.1"/>
    <property type="molecule type" value="Genomic_DNA"/>
</dbReference>
<proteinExistence type="predicted"/>
<evidence type="ECO:0000256" key="7">
    <source>
        <dbReference type="ARBA" id="ARBA00023014"/>
    </source>
</evidence>
<keyword evidence="7" id="KW-0411">Iron-sulfur</keyword>
<dbReference type="GO" id="GO:0051536">
    <property type="term" value="F:iron-sulfur cluster binding"/>
    <property type="evidence" value="ECO:0007669"/>
    <property type="project" value="UniProtKB-KW"/>
</dbReference>
<dbReference type="PROSITE" id="PS00198">
    <property type="entry name" value="4FE4S_FER_1"/>
    <property type="match status" value="1"/>
</dbReference>
<comment type="subcellular location">
    <subcellularLocation>
        <location evidence="1">Cell membrane</location>
        <topology evidence="1">Multi-pass membrane protein</topology>
    </subcellularLocation>
</comment>
<dbReference type="InterPro" id="IPR004017">
    <property type="entry name" value="Cys_rich_dom"/>
</dbReference>
<dbReference type="InterPro" id="IPR015414">
    <property type="entry name" value="TMEM64"/>
</dbReference>
<gene>
    <name evidence="12" type="ORF">Dthio_PD1724</name>
</gene>
<evidence type="ECO:0000313" key="13">
    <source>
        <dbReference type="Proteomes" id="UP000005496"/>
    </source>
</evidence>
<reference evidence="12" key="1">
    <citation type="submission" date="2010-05" db="EMBL/GenBank/DDBJ databases">
        <title>The draft genome of Desulfonatronospira thiodismutans ASO3-1.</title>
        <authorList>
            <consortium name="US DOE Joint Genome Institute (JGI-PGF)"/>
            <person name="Lucas S."/>
            <person name="Copeland A."/>
            <person name="Lapidus A."/>
            <person name="Cheng J.-F."/>
            <person name="Bruce D."/>
            <person name="Goodwin L."/>
            <person name="Pitluck S."/>
            <person name="Chertkov O."/>
            <person name="Brettin T."/>
            <person name="Detter J.C."/>
            <person name="Han C."/>
            <person name="Land M.L."/>
            <person name="Hauser L."/>
            <person name="Kyrpides N."/>
            <person name="Mikhailova N."/>
            <person name="Muyzer G."/>
            <person name="Woyke T."/>
        </authorList>
    </citation>
    <scope>NUCLEOTIDE SEQUENCE [LARGE SCALE GENOMIC DNA]</scope>
    <source>
        <strain evidence="12">ASO3-1</strain>
    </source>
</reference>
<evidence type="ECO:0000259" key="10">
    <source>
        <dbReference type="Pfam" id="PF02754"/>
    </source>
</evidence>
<keyword evidence="13" id="KW-1185">Reference proteome</keyword>
<evidence type="ECO:0000259" key="11">
    <source>
        <dbReference type="Pfam" id="PF09335"/>
    </source>
</evidence>
<dbReference type="GO" id="GO:0005886">
    <property type="term" value="C:plasma membrane"/>
    <property type="evidence" value="ECO:0007669"/>
    <property type="project" value="UniProtKB-SubCell"/>
</dbReference>
<dbReference type="eggNOG" id="COG0398">
    <property type="taxonomic scope" value="Bacteria"/>
</dbReference>
<feature type="transmembrane region" description="Helical" evidence="9">
    <location>
        <begin position="166"/>
        <end position="185"/>
    </location>
</feature>
<evidence type="ECO:0000256" key="1">
    <source>
        <dbReference type="ARBA" id="ARBA00004651"/>
    </source>
</evidence>
<feature type="transmembrane region" description="Helical" evidence="9">
    <location>
        <begin position="50"/>
        <end position="69"/>
    </location>
</feature>
<evidence type="ECO:0000256" key="9">
    <source>
        <dbReference type="SAM" id="Phobius"/>
    </source>
</evidence>
<dbReference type="PANTHER" id="PTHR12677">
    <property type="entry name" value="GOLGI APPARATUS MEMBRANE PROTEIN TVP38-RELATED"/>
    <property type="match status" value="1"/>
</dbReference>
<feature type="transmembrane region" description="Helical" evidence="9">
    <location>
        <begin position="81"/>
        <end position="111"/>
    </location>
</feature>
<dbReference type="AlphaFoldDB" id="D6SNP6"/>
<keyword evidence="3 9" id="KW-0812">Transmembrane</keyword>
<dbReference type="Pfam" id="PF02754">
    <property type="entry name" value="CCG"/>
    <property type="match status" value="2"/>
</dbReference>
<keyword evidence="2" id="KW-1003">Cell membrane</keyword>